<feature type="transmembrane region" description="Helical" evidence="1">
    <location>
        <begin position="290"/>
        <end position="310"/>
    </location>
</feature>
<dbReference type="PANTHER" id="PTHR12242">
    <property type="entry name" value="OS02G0130600 PROTEIN-RELATED"/>
    <property type="match status" value="1"/>
</dbReference>
<evidence type="ECO:0000256" key="1">
    <source>
        <dbReference type="SAM" id="Phobius"/>
    </source>
</evidence>
<sequence>MNNETSINMYDSRHYKDINQNHLKEFGIEWYDFAVFGMVGVTIISSIWVLWMKEASSGAGACKNNNNTNNKNKNNNKSGDFEVINLDDDDDENVLVMTTSRGNNKKINNNNNNKNEGMSQLWTSCWKGVHPLCLLFTRFSSLLIMAVLVSMDVLDYDASIFFYYTEWTFTLVMIYFLMGTVASAYGCWQFCKKPPIEHEEMSEFLGRNTSQERISTKTIIAYYEETEPNGSFQVQKNRNVKDEFKQGAGFWVYVVQITYQTAAGAVMLTDIVFWGLIFPLMSISHYKLNMLIMALMHSMNAVFLLLDTALNNLPFPFFRIAYFVLWSCVYIIFQWIIHACGFTWWPYPFLELNSPWAPFWYLGLGVIHFPCYALYSLIVKAKYAILSKLFPQAFLRS</sequence>
<organism evidence="3 4">
    <name type="scientific">Arachis hypogaea</name>
    <name type="common">Peanut</name>
    <dbReference type="NCBI Taxonomy" id="3818"/>
    <lineage>
        <taxon>Eukaryota</taxon>
        <taxon>Viridiplantae</taxon>
        <taxon>Streptophyta</taxon>
        <taxon>Embryophyta</taxon>
        <taxon>Tracheophyta</taxon>
        <taxon>Spermatophyta</taxon>
        <taxon>Magnoliopsida</taxon>
        <taxon>eudicotyledons</taxon>
        <taxon>Gunneridae</taxon>
        <taxon>Pentapetalae</taxon>
        <taxon>rosids</taxon>
        <taxon>fabids</taxon>
        <taxon>Fabales</taxon>
        <taxon>Fabaceae</taxon>
        <taxon>Papilionoideae</taxon>
        <taxon>50 kb inversion clade</taxon>
        <taxon>dalbergioids sensu lato</taxon>
        <taxon>Dalbergieae</taxon>
        <taxon>Pterocarpus clade</taxon>
        <taxon>Arachis</taxon>
    </lineage>
</organism>
<evidence type="ECO:0000313" key="4">
    <source>
        <dbReference type="Proteomes" id="UP000289738"/>
    </source>
</evidence>
<dbReference type="EMBL" id="CP031001">
    <property type="protein sequence ID" value="QHN77056.1"/>
    <property type="molecule type" value="Genomic_DNA"/>
</dbReference>
<dbReference type="EMBL" id="SDMP01000019">
    <property type="protein sequence ID" value="RYQ89469.1"/>
    <property type="molecule type" value="Genomic_DNA"/>
</dbReference>
<reference evidence="2 5" key="2">
    <citation type="submission" date="2020-01" db="EMBL/GenBank/DDBJ databases">
        <title>Genome sequence of Arachis hypogaea, cultivar Shitouqi.</title>
        <authorList>
            <person name="Zhuang W."/>
            <person name="Chen H."/>
            <person name="Varshney R."/>
            <person name="Wang D."/>
            <person name="Ming R."/>
        </authorList>
    </citation>
    <scope>NUCLEOTIDE SEQUENCE [LARGE SCALE GENOMIC DNA]</scope>
    <source>
        <tissue evidence="2">Young leaf</tissue>
    </source>
</reference>
<dbReference type="PANTHER" id="PTHR12242:SF6">
    <property type="entry name" value="PROTEIN ROLLING PROTEIN"/>
    <property type="match status" value="1"/>
</dbReference>
<feature type="transmembrane region" description="Helical" evidence="1">
    <location>
        <begin position="30"/>
        <end position="51"/>
    </location>
</feature>
<feature type="transmembrane region" description="Helical" evidence="1">
    <location>
        <begin position="169"/>
        <end position="188"/>
    </location>
</feature>
<dbReference type="GO" id="GO:0016020">
    <property type="term" value="C:membrane"/>
    <property type="evidence" value="ECO:0007669"/>
    <property type="project" value="TreeGrafter"/>
</dbReference>
<gene>
    <name evidence="3" type="ORF">Ahy_B09g096095</name>
    <name evidence="2" type="ORF">DS421_19g649350</name>
</gene>
<protein>
    <recommendedName>
        <fullName evidence="6">Transmembrane protein</fullName>
    </recommendedName>
</protein>
<proteinExistence type="predicted"/>
<evidence type="ECO:0000313" key="5">
    <source>
        <dbReference type="Proteomes" id="UP000464620"/>
    </source>
</evidence>
<dbReference type="Proteomes" id="UP000289738">
    <property type="component" value="Chromosome B09"/>
</dbReference>
<feature type="transmembrane region" description="Helical" evidence="1">
    <location>
        <begin position="128"/>
        <end position="149"/>
    </location>
</feature>
<evidence type="ECO:0000313" key="3">
    <source>
        <dbReference type="EMBL" id="RYQ89469.1"/>
    </source>
</evidence>
<feature type="transmembrane region" description="Helical" evidence="1">
    <location>
        <begin position="250"/>
        <end position="278"/>
    </location>
</feature>
<dbReference type="OrthoDB" id="419711at2759"/>
<name>A0A444XIH6_ARAHY</name>
<dbReference type="Proteomes" id="UP000464620">
    <property type="component" value="Chromosome B09"/>
</dbReference>
<keyword evidence="1" id="KW-1133">Transmembrane helix</keyword>
<keyword evidence="1" id="KW-0472">Membrane</keyword>
<feature type="transmembrane region" description="Helical" evidence="1">
    <location>
        <begin position="322"/>
        <end position="347"/>
    </location>
</feature>
<feature type="transmembrane region" description="Helical" evidence="1">
    <location>
        <begin position="359"/>
        <end position="378"/>
    </location>
</feature>
<evidence type="ECO:0000313" key="2">
    <source>
        <dbReference type="EMBL" id="QHN77056.1"/>
    </source>
</evidence>
<evidence type="ECO:0008006" key="6">
    <source>
        <dbReference type="Google" id="ProtNLM"/>
    </source>
</evidence>
<accession>A0A444XIH6</accession>
<reference evidence="3 4" key="1">
    <citation type="submission" date="2019-01" db="EMBL/GenBank/DDBJ databases">
        <title>Sequencing of cultivated peanut Arachis hypogaea provides insights into genome evolution and oil improvement.</title>
        <authorList>
            <person name="Chen X."/>
        </authorList>
    </citation>
    <scope>NUCLEOTIDE SEQUENCE [LARGE SCALE GENOMIC DNA]</scope>
    <source>
        <strain evidence="4">cv. Fuhuasheng</strain>
        <strain evidence="3">GDAAS-fuhuasheng2018</strain>
        <tissue evidence="3">Leaves</tissue>
    </source>
</reference>
<keyword evidence="1" id="KW-0812">Transmembrane</keyword>
<dbReference type="Gramene" id="arahy.Tifrunner.gnm2.ann2.Ah19g181100.1">
    <property type="protein sequence ID" value="arahy.Tifrunner.gnm2.ann2.Ah19g181100.1-CDS"/>
    <property type="gene ID" value="arahy.Tifrunner.gnm2.ann2.Ah19g181100"/>
</dbReference>
<keyword evidence="4" id="KW-1185">Reference proteome</keyword>
<dbReference type="AlphaFoldDB" id="A0A444XIH6"/>